<keyword evidence="2" id="KW-0732">Signal</keyword>
<protein>
    <recommendedName>
        <fullName evidence="5">TIL domain-containing protein</fullName>
    </recommendedName>
</protein>
<dbReference type="Proteomes" id="UP000887575">
    <property type="component" value="Unassembled WGS sequence"/>
</dbReference>
<dbReference type="AlphaFoldDB" id="A0AAF3EEJ5"/>
<feature type="chain" id="PRO_5041956772" description="TIL domain-containing protein" evidence="2">
    <location>
        <begin position="18"/>
        <end position="162"/>
    </location>
</feature>
<evidence type="ECO:0000256" key="1">
    <source>
        <dbReference type="ARBA" id="ARBA00022900"/>
    </source>
</evidence>
<proteinExistence type="predicted"/>
<dbReference type="Gene3D" id="2.10.25.10">
    <property type="entry name" value="Laminin"/>
    <property type="match status" value="1"/>
</dbReference>
<keyword evidence="3" id="KW-1185">Reference proteome</keyword>
<organism evidence="3 4">
    <name type="scientific">Mesorhabditis belari</name>
    <dbReference type="NCBI Taxonomy" id="2138241"/>
    <lineage>
        <taxon>Eukaryota</taxon>
        <taxon>Metazoa</taxon>
        <taxon>Ecdysozoa</taxon>
        <taxon>Nematoda</taxon>
        <taxon>Chromadorea</taxon>
        <taxon>Rhabditida</taxon>
        <taxon>Rhabditina</taxon>
        <taxon>Rhabditomorpha</taxon>
        <taxon>Rhabditoidea</taxon>
        <taxon>Rhabditidae</taxon>
        <taxon>Mesorhabditinae</taxon>
        <taxon>Mesorhabditis</taxon>
    </lineage>
</organism>
<feature type="signal peptide" evidence="2">
    <location>
        <begin position="1"/>
        <end position="17"/>
    </location>
</feature>
<sequence>MFKLFLFVAFLIFVVQSEDCPENEVFEENMGCDSCVARMPHTDLFACAAPPQKSCYCPEGFGRLSEDHGGKFFAAFLICLIQADSGESGSKGSSEESGECPENELFKENNGCDSCVARMPHNSPFACGAPKRKGCYCPPGFGRLPAEKGKKCVPLADCPPNF</sequence>
<name>A0AAF3EEJ5_9BILA</name>
<keyword evidence="1" id="KW-0646">Protease inhibitor</keyword>
<dbReference type="GO" id="GO:0004867">
    <property type="term" value="F:serine-type endopeptidase inhibitor activity"/>
    <property type="evidence" value="ECO:0007669"/>
    <property type="project" value="UniProtKB-KW"/>
</dbReference>
<reference evidence="4" key="1">
    <citation type="submission" date="2024-02" db="UniProtKB">
        <authorList>
            <consortium name="WormBaseParasite"/>
        </authorList>
    </citation>
    <scope>IDENTIFICATION</scope>
</reference>
<keyword evidence="1" id="KW-0722">Serine protease inhibitor</keyword>
<evidence type="ECO:0008006" key="5">
    <source>
        <dbReference type="Google" id="ProtNLM"/>
    </source>
</evidence>
<accession>A0AAF3EEJ5</accession>
<evidence type="ECO:0000313" key="4">
    <source>
        <dbReference type="WBParaSite" id="MBELARI_LOCUS12400"/>
    </source>
</evidence>
<dbReference type="WBParaSite" id="MBELARI_LOCUS12400">
    <property type="protein sequence ID" value="MBELARI_LOCUS12400"/>
    <property type="gene ID" value="MBELARI_LOCUS12400"/>
</dbReference>
<dbReference type="SUPFAM" id="SSF57567">
    <property type="entry name" value="Serine protease inhibitors"/>
    <property type="match status" value="1"/>
</dbReference>
<dbReference type="InterPro" id="IPR036084">
    <property type="entry name" value="Ser_inhib-like_sf"/>
</dbReference>
<evidence type="ECO:0000313" key="3">
    <source>
        <dbReference type="Proteomes" id="UP000887575"/>
    </source>
</evidence>
<evidence type="ECO:0000256" key="2">
    <source>
        <dbReference type="SAM" id="SignalP"/>
    </source>
</evidence>